<name>A0A644TDT6_9ZZZZ</name>
<evidence type="ECO:0000256" key="1">
    <source>
        <dbReference type="SAM" id="Phobius"/>
    </source>
</evidence>
<comment type="caution">
    <text evidence="2">The sequence shown here is derived from an EMBL/GenBank/DDBJ whole genome shotgun (WGS) entry which is preliminary data.</text>
</comment>
<feature type="transmembrane region" description="Helical" evidence="1">
    <location>
        <begin position="34"/>
        <end position="54"/>
    </location>
</feature>
<feature type="transmembrane region" description="Helical" evidence="1">
    <location>
        <begin position="6"/>
        <end position="27"/>
    </location>
</feature>
<keyword evidence="1" id="KW-1133">Transmembrane helix</keyword>
<organism evidence="2">
    <name type="scientific">bioreactor metagenome</name>
    <dbReference type="NCBI Taxonomy" id="1076179"/>
    <lineage>
        <taxon>unclassified sequences</taxon>
        <taxon>metagenomes</taxon>
        <taxon>ecological metagenomes</taxon>
    </lineage>
</organism>
<accession>A0A644TDT6</accession>
<dbReference type="EMBL" id="VSSQ01000027">
    <property type="protein sequence ID" value="MPL65136.1"/>
    <property type="molecule type" value="Genomic_DNA"/>
</dbReference>
<protein>
    <submittedName>
        <fullName evidence="2">Uncharacterized protein</fullName>
    </submittedName>
</protein>
<gene>
    <name evidence="2" type="ORF">SDC9_10799</name>
</gene>
<keyword evidence="1" id="KW-0472">Membrane</keyword>
<proteinExistence type="predicted"/>
<evidence type="ECO:0000313" key="2">
    <source>
        <dbReference type="EMBL" id="MPL65136.1"/>
    </source>
</evidence>
<sequence length="58" mass="6653">MKKTNFLIYGVIGGITFGISLVFLNYMKYKTLDLIWLLGGVIWFLSSIFISHLLNSDH</sequence>
<keyword evidence="1" id="KW-0812">Transmembrane</keyword>
<reference evidence="2" key="1">
    <citation type="submission" date="2019-08" db="EMBL/GenBank/DDBJ databases">
        <authorList>
            <person name="Kucharzyk K."/>
            <person name="Murdoch R.W."/>
            <person name="Higgins S."/>
            <person name="Loffler F."/>
        </authorList>
    </citation>
    <scope>NUCLEOTIDE SEQUENCE</scope>
</reference>
<dbReference type="AlphaFoldDB" id="A0A644TDT6"/>